<keyword evidence="2" id="KW-1133">Transmembrane helix</keyword>
<evidence type="ECO:0000313" key="4">
    <source>
        <dbReference type="Proteomes" id="UP001154329"/>
    </source>
</evidence>
<name>A0A9P0IJV2_APHGO</name>
<gene>
    <name evidence="3" type="ORF">APHIGO_LOCUS306</name>
</gene>
<feature type="transmembrane region" description="Helical" evidence="2">
    <location>
        <begin position="61"/>
        <end position="81"/>
    </location>
</feature>
<dbReference type="AlphaFoldDB" id="A0A9P0IJV2"/>
<reference evidence="3" key="2">
    <citation type="submission" date="2022-10" db="EMBL/GenBank/DDBJ databases">
        <authorList>
            <consortium name="ENA_rothamsted_submissions"/>
            <consortium name="culmorum"/>
            <person name="King R."/>
        </authorList>
    </citation>
    <scope>NUCLEOTIDE SEQUENCE</scope>
</reference>
<evidence type="ECO:0000313" key="3">
    <source>
        <dbReference type="EMBL" id="CAH1708168.1"/>
    </source>
</evidence>
<protein>
    <submittedName>
        <fullName evidence="3">Uncharacterized protein</fullName>
    </submittedName>
</protein>
<reference evidence="3" key="1">
    <citation type="submission" date="2022-02" db="EMBL/GenBank/DDBJ databases">
        <authorList>
            <person name="King R."/>
        </authorList>
    </citation>
    <scope>NUCLEOTIDE SEQUENCE</scope>
</reference>
<keyword evidence="2" id="KW-0472">Membrane</keyword>
<keyword evidence="4" id="KW-1185">Reference proteome</keyword>
<evidence type="ECO:0000256" key="1">
    <source>
        <dbReference type="SAM" id="MobiDB-lite"/>
    </source>
</evidence>
<evidence type="ECO:0000256" key="2">
    <source>
        <dbReference type="SAM" id="Phobius"/>
    </source>
</evidence>
<feature type="transmembrane region" description="Helical" evidence="2">
    <location>
        <begin position="12"/>
        <end position="31"/>
    </location>
</feature>
<dbReference type="EMBL" id="OU899034">
    <property type="protein sequence ID" value="CAH1708168.1"/>
    <property type="molecule type" value="Genomic_DNA"/>
</dbReference>
<proteinExistence type="predicted"/>
<feature type="region of interest" description="Disordered" evidence="1">
    <location>
        <begin position="169"/>
        <end position="207"/>
    </location>
</feature>
<accession>A0A9P0IJV2</accession>
<sequence length="248" mass="28284">MNFWNSFQKVATWSAASYLFFQRFLEIVSLFIQENKHICLLIPFMMTIWTIIYFANDFWMIYVACLIIGSVIFIFASSIMVQRAGRRERYQILLEASRGYELAEVEALKRRFDEIFPQLGVLNSLMPREVAVADAPRTIDERLGALEDAVRSLTAEFAQFKSNHALTNQAPTVHGSTNRAPPIQAPTNRAPTNCAPTNRATPIQTSGQTHTVPRTWCYYHVRFGKEAQKCSSELCTFTPKLSTKNKTI</sequence>
<organism evidence="3 4">
    <name type="scientific">Aphis gossypii</name>
    <name type="common">Cotton aphid</name>
    <dbReference type="NCBI Taxonomy" id="80765"/>
    <lineage>
        <taxon>Eukaryota</taxon>
        <taxon>Metazoa</taxon>
        <taxon>Ecdysozoa</taxon>
        <taxon>Arthropoda</taxon>
        <taxon>Hexapoda</taxon>
        <taxon>Insecta</taxon>
        <taxon>Pterygota</taxon>
        <taxon>Neoptera</taxon>
        <taxon>Paraneoptera</taxon>
        <taxon>Hemiptera</taxon>
        <taxon>Sternorrhyncha</taxon>
        <taxon>Aphidomorpha</taxon>
        <taxon>Aphidoidea</taxon>
        <taxon>Aphididae</taxon>
        <taxon>Aphidini</taxon>
        <taxon>Aphis</taxon>
        <taxon>Aphis</taxon>
    </lineage>
</organism>
<feature type="transmembrane region" description="Helical" evidence="2">
    <location>
        <begin position="38"/>
        <end position="55"/>
    </location>
</feature>
<keyword evidence="2" id="KW-0812">Transmembrane</keyword>
<dbReference type="Proteomes" id="UP001154329">
    <property type="component" value="Chromosome 1"/>
</dbReference>